<dbReference type="GO" id="GO:0003676">
    <property type="term" value="F:nucleic acid binding"/>
    <property type="evidence" value="ECO:0007669"/>
    <property type="project" value="InterPro"/>
</dbReference>
<name>A0A6N1X1A3_9BURK</name>
<keyword evidence="5" id="KW-0378">Hydrolase</keyword>
<evidence type="ECO:0000256" key="1">
    <source>
        <dbReference type="PIRSR" id="PIRSR640255-1"/>
    </source>
</evidence>
<keyword evidence="6" id="KW-1185">Reference proteome</keyword>
<dbReference type="PANTHER" id="PTHR13966">
    <property type="entry name" value="ENDONUCLEASE RELATED"/>
    <property type="match status" value="1"/>
</dbReference>
<dbReference type="GO" id="GO:0004519">
    <property type="term" value="F:endonuclease activity"/>
    <property type="evidence" value="ECO:0007669"/>
    <property type="project" value="UniProtKB-KW"/>
</dbReference>
<dbReference type="KEGG" id="aant:HUK68_09495"/>
<accession>A0A6N1X1A3</accession>
<dbReference type="GO" id="GO:0046872">
    <property type="term" value="F:metal ion binding"/>
    <property type="evidence" value="ECO:0007669"/>
    <property type="project" value="UniProtKB-KW"/>
</dbReference>
<dbReference type="SMART" id="SM00892">
    <property type="entry name" value="Endonuclease_NS"/>
    <property type="match status" value="1"/>
</dbReference>
<dbReference type="InterPro" id="IPR044925">
    <property type="entry name" value="His-Me_finger_sf"/>
</dbReference>
<evidence type="ECO:0000259" key="4">
    <source>
        <dbReference type="SMART" id="SM00892"/>
    </source>
</evidence>
<evidence type="ECO:0000313" key="5">
    <source>
        <dbReference type="EMBL" id="QKV53101.1"/>
    </source>
</evidence>
<keyword evidence="5" id="KW-0255">Endonuclease</keyword>
<dbReference type="AlphaFoldDB" id="A0A6N1X1A3"/>
<evidence type="ECO:0000259" key="3">
    <source>
        <dbReference type="SMART" id="SM00477"/>
    </source>
</evidence>
<dbReference type="Proteomes" id="UP000509579">
    <property type="component" value="Chromosome"/>
</dbReference>
<proteinExistence type="predicted"/>
<dbReference type="InterPro" id="IPR020821">
    <property type="entry name" value="ENPP1-3/EXOG-like_nuc-like"/>
</dbReference>
<dbReference type="InterPro" id="IPR044929">
    <property type="entry name" value="DNA/RNA_non-sp_Endonuclease_sf"/>
</dbReference>
<protein>
    <submittedName>
        <fullName evidence="5">DNA/RNA non-specific endonuclease</fullName>
    </submittedName>
</protein>
<dbReference type="SUPFAM" id="SSF54060">
    <property type="entry name" value="His-Me finger endonucleases"/>
    <property type="match status" value="1"/>
</dbReference>
<feature type="binding site" evidence="2">
    <location>
        <position position="196"/>
    </location>
    <ligand>
        <name>Mg(2+)</name>
        <dbReference type="ChEBI" id="CHEBI:18420"/>
        <note>catalytic</note>
    </ligand>
</feature>
<dbReference type="InterPro" id="IPR001604">
    <property type="entry name" value="Endo_G_ENPP1-like_dom"/>
</dbReference>
<dbReference type="PANTHER" id="PTHR13966:SF5">
    <property type="entry name" value="ENDONUCLEASE G, MITOCHONDRIAL"/>
    <property type="match status" value="1"/>
</dbReference>
<organism evidence="5 6">
    <name type="scientific">Comamonas antarctica</name>
    <dbReference type="NCBI Taxonomy" id="2743470"/>
    <lineage>
        <taxon>Bacteria</taxon>
        <taxon>Pseudomonadati</taxon>
        <taxon>Pseudomonadota</taxon>
        <taxon>Betaproteobacteria</taxon>
        <taxon>Burkholderiales</taxon>
        <taxon>Comamonadaceae</taxon>
        <taxon>Comamonas</taxon>
    </lineage>
</organism>
<feature type="active site" description="Proton acceptor" evidence="1">
    <location>
        <position position="166"/>
    </location>
</feature>
<evidence type="ECO:0000256" key="2">
    <source>
        <dbReference type="PIRSR" id="PIRSR640255-2"/>
    </source>
</evidence>
<feature type="domain" description="DNA/RNA non-specific endonuclease/pyrophosphatase/phosphodiesterase" evidence="4">
    <location>
        <begin position="101"/>
        <end position="289"/>
    </location>
</feature>
<reference evidence="5 6" key="1">
    <citation type="submission" date="2020-06" db="EMBL/GenBank/DDBJ databases">
        <title>Acidovorax antarctica sp. nov., isolated from Corinth ice sheet soil, Antarctic Fields Peninsula.</title>
        <authorList>
            <person name="Xu Q."/>
            <person name="Peng F."/>
        </authorList>
    </citation>
    <scope>NUCLEOTIDE SEQUENCE [LARGE SCALE GENOMIC DNA]</scope>
    <source>
        <strain evidence="5 6">16-35-5</strain>
    </source>
</reference>
<feature type="domain" description="ENPP1-3/EXOG-like endonuclease/phosphodiesterase" evidence="3">
    <location>
        <begin position="102"/>
        <end position="289"/>
    </location>
</feature>
<keyword evidence="5" id="KW-0540">Nuclease</keyword>
<dbReference type="SMART" id="SM00477">
    <property type="entry name" value="NUC"/>
    <property type="match status" value="1"/>
</dbReference>
<dbReference type="EMBL" id="CP054840">
    <property type="protein sequence ID" value="QKV53101.1"/>
    <property type="molecule type" value="Genomic_DNA"/>
</dbReference>
<sequence>MQPARLQLPALPPGLVPAHAQAKWNLHFSGGHPMATHPAESPLRRPLWRLLMAAALLPASIPARSAPAAERVATEFAQCKHFFPAGLPPMVPRAPLQRELCFSDFAILHSGDTKTPVFVAEHLNRSILREARSIPRSDHFYAEARLPGEERAEIDDYRNSGYSRGHMVPAGDMGTLHGKAQTFSLANMAPQDVELNNGAWNDIEQATRRYVQRAQGSVYVFTGPVFSAPAQTIGASGVQVPQFFYKLVYDASNGKSWAHWQANEPTRRVSEPSSYEELVRRTGIEFVPR</sequence>
<keyword evidence="2" id="KW-0479">Metal-binding</keyword>
<evidence type="ECO:0000313" key="6">
    <source>
        <dbReference type="Proteomes" id="UP000509579"/>
    </source>
</evidence>
<dbReference type="Pfam" id="PF01223">
    <property type="entry name" value="Endonuclease_NS"/>
    <property type="match status" value="1"/>
</dbReference>
<dbReference type="Gene3D" id="3.40.570.10">
    <property type="entry name" value="Extracellular Endonuclease, subunit A"/>
    <property type="match status" value="1"/>
</dbReference>
<dbReference type="GO" id="GO:0016787">
    <property type="term" value="F:hydrolase activity"/>
    <property type="evidence" value="ECO:0007669"/>
    <property type="project" value="InterPro"/>
</dbReference>
<dbReference type="InterPro" id="IPR040255">
    <property type="entry name" value="Non-specific_endonuclease"/>
</dbReference>
<gene>
    <name evidence="5" type="ORF">HUK68_09495</name>
</gene>